<dbReference type="InterPro" id="IPR036737">
    <property type="entry name" value="OmpA-like_sf"/>
</dbReference>
<sequence>MKMVRGLMMVAVAISLSACGFKSKSEVGALNEAQAVGSPFTQFVTTEYRNFSNDLQNNKMDYADALHFARKGLASAAGEVVLPEPISDWNLKPEHIDELAPARAGLIAALDRGGREQQPQIAAIAQARFDCWIERQEADWSATNIPCKNQFMDALNKLGGVPAVPPETVMPPIGAQAPSGPLSVEDAKYLVFFDFDKSTIDASGESVVEAIAAEAAKQNLSSVNIVGHADKSGSEKYNQRLGLKRANAVREALQARGVNARLLRVESMGESAPMVPTPDGVREPGNRRAEITFSK</sequence>
<dbReference type="AlphaFoldDB" id="A0A2W5HH75"/>
<dbReference type="GO" id="GO:0009279">
    <property type="term" value="C:cell outer membrane"/>
    <property type="evidence" value="ECO:0007669"/>
    <property type="project" value="UniProtKB-SubCell"/>
</dbReference>
<keyword evidence="2 4" id="KW-0472">Membrane</keyword>
<dbReference type="PANTHER" id="PTHR30329:SF21">
    <property type="entry name" value="LIPOPROTEIN YIAD-RELATED"/>
    <property type="match status" value="1"/>
</dbReference>
<protein>
    <submittedName>
        <fullName evidence="8">OmpA family protein</fullName>
    </submittedName>
</protein>
<organism evidence="8 9">
    <name type="scientific">Micavibrio aeruginosavorus</name>
    <dbReference type="NCBI Taxonomy" id="349221"/>
    <lineage>
        <taxon>Bacteria</taxon>
        <taxon>Pseudomonadati</taxon>
        <taxon>Bdellovibrionota</taxon>
        <taxon>Bdellovibrionia</taxon>
        <taxon>Bdellovibrionales</taxon>
        <taxon>Pseudobdellovibrionaceae</taxon>
        <taxon>Micavibrio</taxon>
    </lineage>
</organism>
<feature type="region of interest" description="Disordered" evidence="5">
    <location>
        <begin position="269"/>
        <end position="295"/>
    </location>
</feature>
<evidence type="ECO:0000259" key="7">
    <source>
        <dbReference type="PROSITE" id="PS51123"/>
    </source>
</evidence>
<proteinExistence type="predicted"/>
<evidence type="ECO:0000256" key="4">
    <source>
        <dbReference type="PROSITE-ProRule" id="PRU00473"/>
    </source>
</evidence>
<dbReference type="InterPro" id="IPR006664">
    <property type="entry name" value="OMP_bac"/>
</dbReference>
<evidence type="ECO:0000256" key="5">
    <source>
        <dbReference type="SAM" id="MobiDB-lite"/>
    </source>
</evidence>
<keyword evidence="3" id="KW-0998">Cell outer membrane</keyword>
<evidence type="ECO:0000313" key="8">
    <source>
        <dbReference type="EMBL" id="PZP53119.1"/>
    </source>
</evidence>
<dbReference type="InterPro" id="IPR006665">
    <property type="entry name" value="OmpA-like"/>
</dbReference>
<accession>A0A2W5HH75</accession>
<feature type="compositionally biased region" description="Basic and acidic residues" evidence="5">
    <location>
        <begin position="280"/>
        <end position="295"/>
    </location>
</feature>
<dbReference type="PROSITE" id="PS51257">
    <property type="entry name" value="PROKAR_LIPOPROTEIN"/>
    <property type="match status" value="1"/>
</dbReference>
<dbReference type="SUPFAM" id="SSF103088">
    <property type="entry name" value="OmpA-like"/>
    <property type="match status" value="1"/>
</dbReference>
<evidence type="ECO:0000313" key="9">
    <source>
        <dbReference type="Proteomes" id="UP000249739"/>
    </source>
</evidence>
<keyword evidence="6" id="KW-0732">Signal</keyword>
<reference evidence="8 9" key="1">
    <citation type="submission" date="2017-08" db="EMBL/GenBank/DDBJ databases">
        <title>Infants hospitalized years apart are colonized by the same room-sourced microbial strains.</title>
        <authorList>
            <person name="Brooks B."/>
            <person name="Olm M.R."/>
            <person name="Firek B.A."/>
            <person name="Baker R."/>
            <person name="Thomas B.C."/>
            <person name="Morowitz M.J."/>
            <person name="Banfield J.F."/>
        </authorList>
    </citation>
    <scope>NUCLEOTIDE SEQUENCE [LARGE SCALE GENOMIC DNA]</scope>
    <source>
        <strain evidence="8">S2_006_000_R2_64</strain>
    </source>
</reference>
<evidence type="ECO:0000256" key="2">
    <source>
        <dbReference type="ARBA" id="ARBA00023136"/>
    </source>
</evidence>
<feature type="domain" description="OmpA-like" evidence="7">
    <location>
        <begin position="180"/>
        <end position="295"/>
    </location>
</feature>
<gene>
    <name evidence="8" type="ORF">DI586_11390</name>
</gene>
<dbReference type="PANTHER" id="PTHR30329">
    <property type="entry name" value="STATOR ELEMENT OF FLAGELLAR MOTOR COMPLEX"/>
    <property type="match status" value="1"/>
</dbReference>
<dbReference type="InterPro" id="IPR050330">
    <property type="entry name" value="Bact_OuterMem_StrucFunc"/>
</dbReference>
<dbReference type="PRINTS" id="PR01021">
    <property type="entry name" value="OMPADOMAIN"/>
</dbReference>
<evidence type="ECO:0000256" key="3">
    <source>
        <dbReference type="ARBA" id="ARBA00023237"/>
    </source>
</evidence>
<feature type="signal peptide" evidence="6">
    <location>
        <begin position="1"/>
        <end position="18"/>
    </location>
</feature>
<dbReference type="Proteomes" id="UP000249739">
    <property type="component" value="Unassembled WGS sequence"/>
</dbReference>
<name>A0A2W5HH75_9BACT</name>
<dbReference type="Gene3D" id="3.30.1330.60">
    <property type="entry name" value="OmpA-like domain"/>
    <property type="match status" value="1"/>
</dbReference>
<dbReference type="CDD" id="cd07185">
    <property type="entry name" value="OmpA_C-like"/>
    <property type="match status" value="1"/>
</dbReference>
<dbReference type="PROSITE" id="PS51123">
    <property type="entry name" value="OMPA_2"/>
    <property type="match status" value="1"/>
</dbReference>
<evidence type="ECO:0000256" key="1">
    <source>
        <dbReference type="ARBA" id="ARBA00004442"/>
    </source>
</evidence>
<evidence type="ECO:0000256" key="6">
    <source>
        <dbReference type="SAM" id="SignalP"/>
    </source>
</evidence>
<dbReference type="Pfam" id="PF00691">
    <property type="entry name" value="OmpA"/>
    <property type="match status" value="1"/>
</dbReference>
<comment type="subcellular location">
    <subcellularLocation>
        <location evidence="1">Cell outer membrane</location>
    </subcellularLocation>
</comment>
<dbReference type="EMBL" id="QFOT01000197">
    <property type="protein sequence ID" value="PZP53119.1"/>
    <property type="molecule type" value="Genomic_DNA"/>
</dbReference>
<feature type="chain" id="PRO_5016046702" evidence="6">
    <location>
        <begin position="19"/>
        <end position="295"/>
    </location>
</feature>
<comment type="caution">
    <text evidence="8">The sequence shown here is derived from an EMBL/GenBank/DDBJ whole genome shotgun (WGS) entry which is preliminary data.</text>
</comment>